<accession>A0ABU0C2E8</accession>
<reference evidence="2 3" key="1">
    <citation type="submission" date="2023-07" db="EMBL/GenBank/DDBJ databases">
        <title>Genomic Encyclopedia of Type Strains, Phase IV (KMG-IV): sequencing the most valuable type-strain genomes for metagenomic binning, comparative biology and taxonomic classification.</title>
        <authorList>
            <person name="Goeker M."/>
        </authorList>
    </citation>
    <scope>NUCLEOTIDE SEQUENCE [LARGE SCALE GENOMIC DNA]</scope>
    <source>
        <strain evidence="2 3">DSM 11549</strain>
    </source>
</reference>
<sequence>MHDRKETAFQSQHHDQQVAERLRQRYQQIGIPAVRAAATMKSTQAKAAQKR</sequence>
<dbReference type="EMBL" id="JAUSUK010000001">
    <property type="protein sequence ID" value="MDQ0324691.1"/>
    <property type="molecule type" value="Genomic_DNA"/>
</dbReference>
<comment type="caution">
    <text evidence="2">The sequence shown here is derived from an EMBL/GenBank/DDBJ whole genome shotgun (WGS) entry which is preliminary data.</text>
</comment>
<organism evidence="2 3">
    <name type="scientific">Rhodopseudomonas julia</name>
    <dbReference type="NCBI Taxonomy" id="200617"/>
    <lineage>
        <taxon>Bacteria</taxon>
        <taxon>Pseudomonadati</taxon>
        <taxon>Pseudomonadota</taxon>
        <taxon>Alphaproteobacteria</taxon>
        <taxon>Hyphomicrobiales</taxon>
        <taxon>Nitrobacteraceae</taxon>
        <taxon>Rhodopseudomonas</taxon>
    </lineage>
</organism>
<feature type="region of interest" description="Disordered" evidence="1">
    <location>
        <begin position="1"/>
        <end position="24"/>
    </location>
</feature>
<name>A0ABU0C2E8_9BRAD</name>
<feature type="compositionally biased region" description="Basic and acidic residues" evidence="1">
    <location>
        <begin position="1"/>
        <end position="23"/>
    </location>
</feature>
<evidence type="ECO:0000313" key="2">
    <source>
        <dbReference type="EMBL" id="MDQ0324691.1"/>
    </source>
</evidence>
<evidence type="ECO:0008006" key="4">
    <source>
        <dbReference type="Google" id="ProtNLM"/>
    </source>
</evidence>
<evidence type="ECO:0000256" key="1">
    <source>
        <dbReference type="SAM" id="MobiDB-lite"/>
    </source>
</evidence>
<keyword evidence="3" id="KW-1185">Reference proteome</keyword>
<dbReference type="Proteomes" id="UP001230253">
    <property type="component" value="Unassembled WGS sequence"/>
</dbReference>
<gene>
    <name evidence="2" type="ORF">J2R99_000540</name>
</gene>
<dbReference type="RefSeq" id="WP_307152957.1">
    <property type="nucleotide sequence ID" value="NZ_JAUSUK010000001.1"/>
</dbReference>
<evidence type="ECO:0000313" key="3">
    <source>
        <dbReference type="Proteomes" id="UP001230253"/>
    </source>
</evidence>
<proteinExistence type="predicted"/>
<protein>
    <recommendedName>
        <fullName evidence="4">Transposase</fullName>
    </recommendedName>
</protein>